<name>A0AA39R263_9LECA</name>
<dbReference type="PANTHER" id="PTHR24148:SF64">
    <property type="entry name" value="HETEROKARYON INCOMPATIBILITY DOMAIN-CONTAINING PROTEIN"/>
    <property type="match status" value="1"/>
</dbReference>
<dbReference type="Pfam" id="PF26639">
    <property type="entry name" value="Het-6_barrel"/>
    <property type="match status" value="1"/>
</dbReference>
<evidence type="ECO:0000259" key="2">
    <source>
        <dbReference type="Pfam" id="PF06985"/>
    </source>
</evidence>
<accession>A0AA39R263</accession>
<dbReference type="PANTHER" id="PTHR24148">
    <property type="entry name" value="ANKYRIN REPEAT DOMAIN-CONTAINING PROTEIN 39 HOMOLOG-RELATED"/>
    <property type="match status" value="1"/>
</dbReference>
<comment type="caution">
    <text evidence="3">The sequence shown here is derived from an EMBL/GenBank/DDBJ whole genome shotgun (WGS) entry which is preliminary data.</text>
</comment>
<evidence type="ECO:0000313" key="3">
    <source>
        <dbReference type="EMBL" id="KAK0513547.1"/>
    </source>
</evidence>
<dbReference type="EMBL" id="JAFEKC020000007">
    <property type="protein sequence ID" value="KAK0513547.1"/>
    <property type="molecule type" value="Genomic_DNA"/>
</dbReference>
<dbReference type="AlphaFoldDB" id="A0AA39R263"/>
<gene>
    <name evidence="3" type="ORF">JMJ35_003911</name>
</gene>
<dbReference type="InterPro" id="IPR010730">
    <property type="entry name" value="HET"/>
</dbReference>
<feature type="compositionally biased region" description="Polar residues" evidence="1">
    <location>
        <begin position="7"/>
        <end position="16"/>
    </location>
</feature>
<organism evidence="3 4">
    <name type="scientific">Cladonia borealis</name>
    <dbReference type="NCBI Taxonomy" id="184061"/>
    <lineage>
        <taxon>Eukaryota</taxon>
        <taxon>Fungi</taxon>
        <taxon>Dikarya</taxon>
        <taxon>Ascomycota</taxon>
        <taxon>Pezizomycotina</taxon>
        <taxon>Lecanoromycetes</taxon>
        <taxon>OSLEUM clade</taxon>
        <taxon>Lecanoromycetidae</taxon>
        <taxon>Lecanorales</taxon>
        <taxon>Lecanorineae</taxon>
        <taxon>Cladoniaceae</taxon>
        <taxon>Cladonia</taxon>
    </lineage>
</organism>
<feature type="domain" description="Heterokaryon incompatibility" evidence="2">
    <location>
        <begin position="104"/>
        <end position="287"/>
    </location>
</feature>
<dbReference type="InterPro" id="IPR052895">
    <property type="entry name" value="HetReg/Transcr_Mod"/>
</dbReference>
<keyword evidence="4" id="KW-1185">Reference proteome</keyword>
<dbReference type="Pfam" id="PF06985">
    <property type="entry name" value="HET"/>
    <property type="match status" value="1"/>
</dbReference>
<protein>
    <recommendedName>
        <fullName evidence="2">Heterokaryon incompatibility domain-containing protein</fullName>
    </recommendedName>
</protein>
<evidence type="ECO:0000256" key="1">
    <source>
        <dbReference type="SAM" id="MobiDB-lite"/>
    </source>
</evidence>
<feature type="region of interest" description="Disordered" evidence="1">
    <location>
        <begin position="1"/>
        <end position="31"/>
    </location>
</feature>
<proteinExistence type="predicted"/>
<evidence type="ECO:0000313" key="4">
    <source>
        <dbReference type="Proteomes" id="UP001166286"/>
    </source>
</evidence>
<reference evidence="3" key="1">
    <citation type="submission" date="2023-03" db="EMBL/GenBank/DDBJ databases">
        <title>Complete genome of Cladonia borealis.</title>
        <authorList>
            <person name="Park H."/>
        </authorList>
    </citation>
    <scope>NUCLEOTIDE SEQUENCE</scope>
    <source>
        <strain evidence="3">ANT050790</strain>
    </source>
</reference>
<dbReference type="Proteomes" id="UP001166286">
    <property type="component" value="Unassembled WGS sequence"/>
</dbReference>
<sequence>MGDDLPGTSSLLSSDVQAPVSGTYEDEDQDEDEILRRAIDLSLRNDDAPVCEPRPESKLENYQYSPLPTTDKTIRLLCIPPADNIADPLVCQMHQVRLIDKPGYAALSYTWGAKVFDHHVICDGRRLAITAHLDAALRRFRTTTWWMLWVDALCIDQDNIPERNYQVSIMKHIYSQALRTFVYLRESCLLDGEVLKLMISLMQLAQNVKELSLAEQETMKPLDVVTSRARDRAIRFLELKNAGFPGAETRTTDLLSAGLPHPQHPAWEAMNSLFSRPWFSRMWIIQEVVLSPDVFIMLGGYEMGWDLVSKSVFVYTKFGLIGVTKSQNVTVLKEFQKSVATVLGTLRLKDDFQCRSLIKLLNSFRHCHSSDPRDKVYALLGLANDQGAHQMVSVDYSKSVDAVYLECAQFLVRNGNGMEMLTIAGIPQKREDTDLILSLPSWVPDWSREEPNFIGKWQNRYQAAGETQIDMELEDGGNGLNAKGIRIDVIDALAPLLGSRDSSPNEIDSWERKVREVAQQSRFFSEERLEGYAKTLGLGLCPKVDDNGHTSVDFDAFWNEGLAYDAEYCGSVVLAACHLKFCVTRQGYMGWVPLSSQPGDFIIVLYGGPMPLTVRGKNGNYVLLGASYLEGFMNGEALKLEDAEPEEFVLE</sequence>